<evidence type="ECO:0000313" key="8">
    <source>
        <dbReference type="Proteomes" id="UP000515811"/>
    </source>
</evidence>
<keyword evidence="3" id="KW-0949">S-adenosyl-L-methionine</keyword>
<dbReference type="InterPro" id="IPR005636">
    <property type="entry name" value="DTW"/>
</dbReference>
<protein>
    <recommendedName>
        <fullName evidence="1">tRNA-uridine aminocarboxypropyltransferase</fullName>
        <ecNumber evidence="1">2.5.1.25</ecNumber>
    </recommendedName>
</protein>
<sequence>MPVLPSVPRRAICPHCLRPASACVCTAIRRVAHRVEVLILMHPDEVGHAKGTGQLLHLCLPNSRMEVGETFDAELLHAPWNSSGEAVRPWLLYPGDAEGQQDPGPAHSPAACTRLVVLDATWRHSRQMLRANPLLARLPRLALADVPASRYAIRKAHAEHQLSTLEAVHLALKALDPGGASRLDALSEAMDGFLDLQRPYWPHAR</sequence>
<dbReference type="EMBL" id="CP060714">
    <property type="protein sequence ID" value="QNN59581.1"/>
    <property type="molecule type" value="Genomic_DNA"/>
</dbReference>
<dbReference type="GO" id="GO:0008033">
    <property type="term" value="P:tRNA processing"/>
    <property type="evidence" value="ECO:0007669"/>
    <property type="project" value="UniProtKB-KW"/>
</dbReference>
<evidence type="ECO:0000256" key="2">
    <source>
        <dbReference type="ARBA" id="ARBA00022679"/>
    </source>
</evidence>
<evidence type="ECO:0000259" key="6">
    <source>
        <dbReference type="SMART" id="SM01144"/>
    </source>
</evidence>
<keyword evidence="8" id="KW-1185">Reference proteome</keyword>
<evidence type="ECO:0000313" key="7">
    <source>
        <dbReference type="EMBL" id="QNN59581.1"/>
    </source>
</evidence>
<dbReference type="InterPro" id="IPR039262">
    <property type="entry name" value="DTWD2/TAPT"/>
</dbReference>
<dbReference type="EC" id="2.5.1.25" evidence="1"/>
<feature type="domain" description="DTW" evidence="6">
    <location>
        <begin position="9"/>
        <end position="198"/>
    </location>
</feature>
<accession>A0A7G9RVF6</accession>
<proteinExistence type="inferred from homology"/>
<dbReference type="Proteomes" id="UP000515811">
    <property type="component" value="Chromosome"/>
</dbReference>
<dbReference type="SMART" id="SM01144">
    <property type="entry name" value="DTW"/>
    <property type="match status" value="1"/>
</dbReference>
<dbReference type="PANTHER" id="PTHR21392">
    <property type="entry name" value="TRNA-URIDINE AMINOCARBOXYPROPYLTRANSFERASE 2"/>
    <property type="match status" value="1"/>
</dbReference>
<organism evidence="7 8">
    <name type="scientific">Diaphorobacter ruginosibacter</name>
    <dbReference type="NCBI Taxonomy" id="1715720"/>
    <lineage>
        <taxon>Bacteria</taxon>
        <taxon>Pseudomonadati</taxon>
        <taxon>Pseudomonadota</taxon>
        <taxon>Betaproteobacteria</taxon>
        <taxon>Burkholderiales</taxon>
        <taxon>Comamonadaceae</taxon>
        <taxon>Diaphorobacter</taxon>
    </lineage>
</organism>
<dbReference type="Pfam" id="PF03942">
    <property type="entry name" value="DTW"/>
    <property type="match status" value="1"/>
</dbReference>
<dbReference type="PANTHER" id="PTHR21392:SF0">
    <property type="entry name" value="TRNA-URIDINE AMINOCARBOXYPROPYLTRANSFERASE 2"/>
    <property type="match status" value="1"/>
</dbReference>
<evidence type="ECO:0000256" key="4">
    <source>
        <dbReference type="ARBA" id="ARBA00022694"/>
    </source>
</evidence>
<dbReference type="KEGG" id="drg:H9K76_10845"/>
<dbReference type="RefSeq" id="WP_187600592.1">
    <property type="nucleotide sequence ID" value="NZ_CP060714.1"/>
</dbReference>
<reference evidence="7 8" key="1">
    <citation type="submission" date="2020-08" db="EMBL/GenBank/DDBJ databases">
        <title>Genome sequence of Diaphorobacter ruginosibacter DSM 27467T.</title>
        <authorList>
            <person name="Hyun D.-W."/>
            <person name="Bae J.-W."/>
        </authorList>
    </citation>
    <scope>NUCLEOTIDE SEQUENCE [LARGE SCALE GENOMIC DNA]</scope>
    <source>
        <strain evidence="7 8">DSM 27467</strain>
    </source>
</reference>
<evidence type="ECO:0000256" key="3">
    <source>
        <dbReference type="ARBA" id="ARBA00022691"/>
    </source>
</evidence>
<evidence type="ECO:0000256" key="5">
    <source>
        <dbReference type="ARBA" id="ARBA00034489"/>
    </source>
</evidence>
<evidence type="ECO:0000256" key="1">
    <source>
        <dbReference type="ARBA" id="ARBA00012386"/>
    </source>
</evidence>
<dbReference type="AlphaFoldDB" id="A0A7G9RVF6"/>
<keyword evidence="2" id="KW-0808">Transferase</keyword>
<gene>
    <name evidence="7" type="ORF">H9K76_10845</name>
</gene>
<comment type="similarity">
    <text evidence="5">Belongs to the TDD superfamily. DTWD2 family.</text>
</comment>
<dbReference type="GO" id="GO:0016432">
    <property type="term" value="F:tRNA-uridine aminocarboxypropyltransferase activity"/>
    <property type="evidence" value="ECO:0007669"/>
    <property type="project" value="UniProtKB-EC"/>
</dbReference>
<keyword evidence="4" id="KW-0819">tRNA processing</keyword>
<name>A0A7G9RVF6_9BURK</name>